<comment type="caution">
    <text evidence="4">The sequence shown here is derived from an EMBL/GenBank/DDBJ whole genome shotgun (WGS) entry which is preliminary data.</text>
</comment>
<accession>A0A9P4JRM6</accession>
<feature type="coiled-coil region" evidence="3">
    <location>
        <begin position="1"/>
        <end position="35"/>
    </location>
</feature>
<dbReference type="EMBL" id="ML993884">
    <property type="protein sequence ID" value="KAF2204107.1"/>
    <property type="molecule type" value="Genomic_DNA"/>
</dbReference>
<proteinExistence type="inferred from homology"/>
<dbReference type="Pfam" id="PF01920">
    <property type="entry name" value="Prefoldin_2"/>
    <property type="match status" value="1"/>
</dbReference>
<keyword evidence="2" id="KW-0143">Chaperone</keyword>
<dbReference type="FunFam" id="1.10.287.370:FF:000003">
    <property type="entry name" value="Prefoldin subunit 6"/>
    <property type="match status" value="1"/>
</dbReference>
<dbReference type="PANTHER" id="PTHR21431:SF0">
    <property type="entry name" value="PREFOLDIN SUBUNIT 6"/>
    <property type="match status" value="1"/>
</dbReference>
<protein>
    <submittedName>
        <fullName evidence="4">Prefoldin beta-like protein</fullName>
    </submittedName>
</protein>
<keyword evidence="3" id="KW-0175">Coiled coil</keyword>
<keyword evidence="5" id="KW-1185">Reference proteome</keyword>
<organism evidence="4 5">
    <name type="scientific">Delitschia confertaspora ATCC 74209</name>
    <dbReference type="NCBI Taxonomy" id="1513339"/>
    <lineage>
        <taxon>Eukaryota</taxon>
        <taxon>Fungi</taxon>
        <taxon>Dikarya</taxon>
        <taxon>Ascomycota</taxon>
        <taxon>Pezizomycotina</taxon>
        <taxon>Dothideomycetes</taxon>
        <taxon>Pleosporomycetidae</taxon>
        <taxon>Pleosporales</taxon>
        <taxon>Delitschiaceae</taxon>
        <taxon>Delitschia</taxon>
    </lineage>
</organism>
<dbReference type="GO" id="GO:0005737">
    <property type="term" value="C:cytoplasm"/>
    <property type="evidence" value="ECO:0007669"/>
    <property type="project" value="TreeGrafter"/>
</dbReference>
<evidence type="ECO:0000313" key="5">
    <source>
        <dbReference type="Proteomes" id="UP000799536"/>
    </source>
</evidence>
<dbReference type="SUPFAM" id="SSF46579">
    <property type="entry name" value="Prefoldin"/>
    <property type="match status" value="1"/>
</dbReference>
<dbReference type="PANTHER" id="PTHR21431">
    <property type="entry name" value="PREFOLDIN SUBUNIT 6"/>
    <property type="match status" value="1"/>
</dbReference>
<dbReference type="InterPro" id="IPR002777">
    <property type="entry name" value="PFD_beta-like"/>
</dbReference>
<evidence type="ECO:0000313" key="4">
    <source>
        <dbReference type="EMBL" id="KAF2204107.1"/>
    </source>
</evidence>
<sequence length="121" mass="13787">MGDLQKKLQDLSDQYQKLQGEISTSVEALQKLESQQQENTTVQKEFSLLDDEANIYKQIGPVLLKQDKAEAVLAVNGRLEFINKEIKRVEKQIQEIKDKSEKVKMEIIQIQSSTQQAQPAA</sequence>
<dbReference type="GO" id="GO:0006457">
    <property type="term" value="P:protein folding"/>
    <property type="evidence" value="ECO:0007669"/>
    <property type="project" value="InterPro"/>
</dbReference>
<evidence type="ECO:0000256" key="1">
    <source>
        <dbReference type="ARBA" id="ARBA00008045"/>
    </source>
</evidence>
<evidence type="ECO:0000256" key="3">
    <source>
        <dbReference type="SAM" id="Coils"/>
    </source>
</evidence>
<dbReference type="InterPro" id="IPR009053">
    <property type="entry name" value="Prefoldin"/>
</dbReference>
<feature type="coiled-coil region" evidence="3">
    <location>
        <begin position="72"/>
        <end position="106"/>
    </location>
</feature>
<evidence type="ECO:0000256" key="2">
    <source>
        <dbReference type="ARBA" id="ARBA00023186"/>
    </source>
</evidence>
<reference evidence="4" key="1">
    <citation type="journal article" date="2020" name="Stud. Mycol.">
        <title>101 Dothideomycetes genomes: a test case for predicting lifestyles and emergence of pathogens.</title>
        <authorList>
            <person name="Haridas S."/>
            <person name="Albert R."/>
            <person name="Binder M."/>
            <person name="Bloem J."/>
            <person name="Labutti K."/>
            <person name="Salamov A."/>
            <person name="Andreopoulos B."/>
            <person name="Baker S."/>
            <person name="Barry K."/>
            <person name="Bills G."/>
            <person name="Bluhm B."/>
            <person name="Cannon C."/>
            <person name="Castanera R."/>
            <person name="Culley D."/>
            <person name="Daum C."/>
            <person name="Ezra D."/>
            <person name="Gonzalez J."/>
            <person name="Henrissat B."/>
            <person name="Kuo A."/>
            <person name="Liang C."/>
            <person name="Lipzen A."/>
            <person name="Lutzoni F."/>
            <person name="Magnuson J."/>
            <person name="Mondo S."/>
            <person name="Nolan M."/>
            <person name="Ohm R."/>
            <person name="Pangilinan J."/>
            <person name="Park H.-J."/>
            <person name="Ramirez L."/>
            <person name="Alfaro M."/>
            <person name="Sun H."/>
            <person name="Tritt A."/>
            <person name="Yoshinaga Y."/>
            <person name="Zwiers L.-H."/>
            <person name="Turgeon B."/>
            <person name="Goodwin S."/>
            <person name="Spatafora J."/>
            <person name="Crous P."/>
            <person name="Grigoriev I."/>
        </authorList>
    </citation>
    <scope>NUCLEOTIDE SEQUENCE</scope>
    <source>
        <strain evidence="4">ATCC 74209</strain>
    </source>
</reference>
<dbReference type="Gene3D" id="1.10.287.370">
    <property type="match status" value="1"/>
</dbReference>
<dbReference type="GO" id="GO:0051131">
    <property type="term" value="P:chaperone-mediated protein complex assembly"/>
    <property type="evidence" value="ECO:0007669"/>
    <property type="project" value="TreeGrafter"/>
</dbReference>
<dbReference type="GO" id="GO:0051082">
    <property type="term" value="F:unfolded protein binding"/>
    <property type="evidence" value="ECO:0007669"/>
    <property type="project" value="InterPro"/>
</dbReference>
<dbReference type="GO" id="GO:0051087">
    <property type="term" value="F:protein-folding chaperone binding"/>
    <property type="evidence" value="ECO:0007669"/>
    <property type="project" value="TreeGrafter"/>
</dbReference>
<comment type="similarity">
    <text evidence="1">Belongs to the prefoldin subunit beta family.</text>
</comment>
<dbReference type="AlphaFoldDB" id="A0A9P4JRM6"/>
<dbReference type="OrthoDB" id="248120at2759"/>
<dbReference type="CDD" id="cd23161">
    <property type="entry name" value="Prefoldin_6"/>
    <property type="match status" value="1"/>
</dbReference>
<dbReference type="Proteomes" id="UP000799536">
    <property type="component" value="Unassembled WGS sequence"/>
</dbReference>
<gene>
    <name evidence="4" type="ORF">GQ43DRAFT_429266</name>
</gene>
<dbReference type="GO" id="GO:0016272">
    <property type="term" value="C:prefoldin complex"/>
    <property type="evidence" value="ECO:0007669"/>
    <property type="project" value="InterPro"/>
</dbReference>
<name>A0A9P4JRM6_9PLEO</name>